<accession>A0A3M6TAA9</accession>
<dbReference type="OrthoDB" id="5989198at2759"/>
<evidence type="ECO:0000256" key="1">
    <source>
        <dbReference type="ARBA" id="ARBA00022741"/>
    </source>
</evidence>
<reference evidence="5 6" key="1">
    <citation type="journal article" date="2018" name="Sci. Rep.">
        <title>Comparative analysis of the Pocillopora damicornis genome highlights role of immune system in coral evolution.</title>
        <authorList>
            <person name="Cunning R."/>
            <person name="Bay R.A."/>
            <person name="Gillette P."/>
            <person name="Baker A.C."/>
            <person name="Traylor-Knowles N."/>
        </authorList>
    </citation>
    <scope>NUCLEOTIDE SEQUENCE [LARGE SCALE GENOMIC DNA]</scope>
    <source>
        <strain evidence="5">RSMAS</strain>
        <tissue evidence="5">Whole animal</tissue>
    </source>
</reference>
<dbReference type="Gene3D" id="3.80.10.10">
    <property type="entry name" value="Ribonuclease Inhibitor"/>
    <property type="match status" value="3"/>
</dbReference>
<dbReference type="SUPFAM" id="SSF52540">
    <property type="entry name" value="P-loop containing nucleoside triphosphate hydrolases"/>
    <property type="match status" value="1"/>
</dbReference>
<feature type="non-terminal residue" evidence="5">
    <location>
        <position position="1"/>
    </location>
</feature>
<dbReference type="SUPFAM" id="SSF52047">
    <property type="entry name" value="RNI-like"/>
    <property type="match status" value="2"/>
</dbReference>
<dbReference type="InterPro" id="IPR007111">
    <property type="entry name" value="NACHT_NTPase"/>
</dbReference>
<gene>
    <name evidence="5" type="ORF">pdam_00022867</name>
</gene>
<organism evidence="5 6">
    <name type="scientific">Pocillopora damicornis</name>
    <name type="common">Cauliflower coral</name>
    <name type="synonym">Millepora damicornis</name>
    <dbReference type="NCBI Taxonomy" id="46731"/>
    <lineage>
        <taxon>Eukaryota</taxon>
        <taxon>Metazoa</taxon>
        <taxon>Cnidaria</taxon>
        <taxon>Anthozoa</taxon>
        <taxon>Hexacorallia</taxon>
        <taxon>Scleractinia</taxon>
        <taxon>Astrocoeniina</taxon>
        <taxon>Pocilloporidae</taxon>
        <taxon>Pocillopora</taxon>
    </lineage>
</organism>
<dbReference type="Gene3D" id="3.40.50.2000">
    <property type="entry name" value="Glycogen Phosphorylase B"/>
    <property type="match status" value="2"/>
</dbReference>
<dbReference type="Proteomes" id="UP000275408">
    <property type="component" value="Unassembled WGS sequence"/>
</dbReference>
<dbReference type="Pfam" id="PF20706">
    <property type="entry name" value="GT4-conflict"/>
    <property type="match status" value="1"/>
</dbReference>
<dbReference type="CDD" id="cd03801">
    <property type="entry name" value="GT4_PimA-like"/>
    <property type="match status" value="1"/>
</dbReference>
<dbReference type="InterPro" id="IPR032675">
    <property type="entry name" value="LRR_dom_sf"/>
</dbReference>
<dbReference type="Pfam" id="PF05729">
    <property type="entry name" value="NACHT"/>
    <property type="match status" value="1"/>
</dbReference>
<keyword evidence="6" id="KW-1185">Reference proteome</keyword>
<dbReference type="GO" id="GO:0005524">
    <property type="term" value="F:ATP binding"/>
    <property type="evidence" value="ECO:0007669"/>
    <property type="project" value="UniProtKB-KW"/>
</dbReference>
<evidence type="ECO:0000256" key="3">
    <source>
        <dbReference type="SAM" id="MobiDB-lite"/>
    </source>
</evidence>
<sequence>ESSSCYEASAVQSYPDDQTRSSSNLLRVTILSDEWGSSKGGLSTINKELAIQLAKHPNLDISVYLPQCSAKDKSDASGHNVHLMEAEEIPGYDPIDWLSVIPENHAIDIIIGHGVRLGRQISIIKKQHACGWIQTVHTAPEELGKYKTYANAISKGGKKHQVEVKLCERADQVLAVGPKLAEAYRRYLRSSQKDQATLDLTPSIFSQFSHVKQASKGGNTFGVLVFGRGDSEDFHLKGYDIAVQAVTRLKESSYHLMFVGAPAGKEDEVTKELEKYRISRQQLTVRCFDESREFLANLFCEMDLVLMPSRTEGFGLTALEAMSGGLPILVSGNSGFGEALKQVPFGNQFVVDSDDPDRWAEAIKAVRKKDRNLRLEEAKHLQKMYASKFTWKEQCDSLYEAMCTIMSSKIYGRTGSTADLDSTTIPRSQLTLVNPNQADQGARHLAHNPEDPSVKQPSRKRKRSISSGAQAPKQFRLVLDDKGDHITLVVKRLQAEYKRRSLVKPLPWNNTLQLQLDDTYTRLKFLSRRKRDFILENLAIDTDEIFEFDKGEDSMVLIEGSPGIGKTTFCLYLANDWARKRFAENSQLNSKFELVLLLKCRDFEGDVMEAICNQLLPEDCDEKIRNNLVDFLKDFHNQEKVLLILDGLDELPTRSKCHVAKLLHRQILPFCFVLVTCRQERGISARKEFQFESHLQIEGFTDKAATDFVIRYFENISPANGQKLTAEIKENSLLQALLNNPLNLLLLCVVFEDSQGKLPSSRTELYQIIVCCLLRRYCAKHDLMSHPDDRILQKQFEESTLALGELAWKCLLQDRHSFSEEELASLEKRTDGLVARYIGLVFKEASVKKINPSDEYYFLHKTFQEFLAASYLAHSLQKGDINIFKDFALGFLDIVTKYRQVFLFAVGILEQNDVLFRQVGEELLQDYDEWNWLQCSEEEATFFTECLKESGNPEDMACTLFSLIPLPQDIEIIHNVHHYSENFVPILKVCQAFPQLKQPINLFIADANFLEDCEVKTITDVLESSCHLENLDFSAGEMTKALADALFEGVSSSPSLTHLSLNVSHSMAPNQAYTIGKALAASKNLRTVAMAIGSDWDETWAGALEQGLTAGTHLNGVILTIHGTMSQSTLQALKHLFTNKSLTSLSIIIAGDMHDSVASAIYEGLSRASCLESFQLLILGNLSYSGAISLEKACSQNQSLKTLEVIVRGEVPENWSTIVHRLMPSETTSMSCDFQPSICHKVTETQINHLGDHIFPSGRFLSGQSLTLTLWGGLTCSGAKALGKVIRSSLISSLTLNVHGKLDNGVLHCLAEYQKDTKTLSSLKVNFCCYLSEEEKSVFHDLPSNGQEFPVVLNFLQEESTSISESADSYQVKSRSETCKVNLASSSASEDSALLERLQDGLQTTVPLATLSISIDIDASHSGNSATGLATVLASGLAENTSVTTFNLTLNNYDDMGGDWGCCLGEAIERNTSVTTLKLTFNNYADMSGDWAQGLADGLAKNTSVTTHHLAINDFGNTSGEWAYTLGDAYAKNTNFTSLHLKINNHSLDSDNWLKGLCSGLSRSNSISKLHLYLNGQDVFLKNGSLRENLGNWLSKTSSKTSLQLMITLFGECLDFSKEQFPESDVQQQTKEIH</sequence>
<protein>
    <recommendedName>
        <fullName evidence="4">NACHT domain-containing protein</fullName>
    </recommendedName>
</protein>
<dbReference type="InterPro" id="IPR027417">
    <property type="entry name" value="P-loop_NTPase"/>
</dbReference>
<evidence type="ECO:0000259" key="4">
    <source>
        <dbReference type="PROSITE" id="PS50837"/>
    </source>
</evidence>
<proteinExistence type="predicted"/>
<name>A0A3M6TAA9_POCDA</name>
<dbReference type="EMBL" id="RCHS01004032">
    <property type="protein sequence ID" value="RMX38283.1"/>
    <property type="molecule type" value="Genomic_DNA"/>
</dbReference>
<dbReference type="Gene3D" id="3.40.50.300">
    <property type="entry name" value="P-loop containing nucleotide triphosphate hydrolases"/>
    <property type="match status" value="1"/>
</dbReference>
<keyword evidence="1" id="KW-0547">Nucleotide-binding</keyword>
<dbReference type="PROSITE" id="PS50837">
    <property type="entry name" value="NACHT"/>
    <property type="match status" value="1"/>
</dbReference>
<dbReference type="PANTHER" id="PTHR46844">
    <property type="entry name" value="SLR5058 PROTEIN"/>
    <property type="match status" value="1"/>
</dbReference>
<comment type="caution">
    <text evidence="5">The sequence shown here is derived from an EMBL/GenBank/DDBJ whole genome shotgun (WGS) entry which is preliminary data.</text>
</comment>
<feature type="domain" description="NACHT" evidence="4">
    <location>
        <begin position="554"/>
        <end position="874"/>
    </location>
</feature>
<evidence type="ECO:0000313" key="6">
    <source>
        <dbReference type="Proteomes" id="UP000275408"/>
    </source>
</evidence>
<dbReference type="SUPFAM" id="SSF53756">
    <property type="entry name" value="UDP-Glycosyltransferase/glycogen phosphorylase"/>
    <property type="match status" value="1"/>
</dbReference>
<evidence type="ECO:0000313" key="5">
    <source>
        <dbReference type="EMBL" id="RMX38283.1"/>
    </source>
</evidence>
<keyword evidence="2" id="KW-0067">ATP-binding</keyword>
<feature type="region of interest" description="Disordered" evidence="3">
    <location>
        <begin position="442"/>
        <end position="468"/>
    </location>
</feature>
<dbReference type="PANTHER" id="PTHR46844:SF1">
    <property type="entry name" value="SLR5058 PROTEIN"/>
    <property type="match status" value="1"/>
</dbReference>
<evidence type="ECO:0000256" key="2">
    <source>
        <dbReference type="ARBA" id="ARBA00022840"/>
    </source>
</evidence>